<dbReference type="EMBL" id="LAZR01067432">
    <property type="protein sequence ID" value="KKK51596.1"/>
    <property type="molecule type" value="Genomic_DNA"/>
</dbReference>
<feature type="non-terminal residue" evidence="1">
    <location>
        <position position="73"/>
    </location>
</feature>
<comment type="caution">
    <text evidence="1">The sequence shown here is derived from an EMBL/GenBank/DDBJ whole genome shotgun (WGS) entry which is preliminary data.</text>
</comment>
<reference evidence="1" key="1">
    <citation type="journal article" date="2015" name="Nature">
        <title>Complex archaea that bridge the gap between prokaryotes and eukaryotes.</title>
        <authorList>
            <person name="Spang A."/>
            <person name="Saw J.H."/>
            <person name="Jorgensen S.L."/>
            <person name="Zaremba-Niedzwiedzka K."/>
            <person name="Martijn J."/>
            <person name="Lind A.E."/>
            <person name="van Eijk R."/>
            <person name="Schleper C."/>
            <person name="Guy L."/>
            <person name="Ettema T.J."/>
        </authorList>
    </citation>
    <scope>NUCLEOTIDE SEQUENCE</scope>
</reference>
<sequence length="73" mass="8143">MVCQDVRRAVEGRQIIEVSSISDYFGYGKSKMPAHRDVTTCPCKGCNKTRGVQSGLLAQSEAVKFILYLNFLK</sequence>
<proteinExistence type="predicted"/>
<protein>
    <submittedName>
        <fullName evidence="1">Uncharacterized protein</fullName>
    </submittedName>
</protein>
<accession>A0A0F8YUB9</accession>
<dbReference type="AlphaFoldDB" id="A0A0F8YUB9"/>
<gene>
    <name evidence="1" type="ORF">LCGC14_3113380</name>
</gene>
<evidence type="ECO:0000313" key="1">
    <source>
        <dbReference type="EMBL" id="KKK51596.1"/>
    </source>
</evidence>
<name>A0A0F8YUB9_9ZZZZ</name>
<organism evidence="1">
    <name type="scientific">marine sediment metagenome</name>
    <dbReference type="NCBI Taxonomy" id="412755"/>
    <lineage>
        <taxon>unclassified sequences</taxon>
        <taxon>metagenomes</taxon>
        <taxon>ecological metagenomes</taxon>
    </lineage>
</organism>